<keyword evidence="1" id="KW-0472">Membrane</keyword>
<evidence type="ECO:0000313" key="3">
    <source>
        <dbReference type="Proteomes" id="UP000054359"/>
    </source>
</evidence>
<feature type="non-terminal residue" evidence="2">
    <location>
        <position position="263"/>
    </location>
</feature>
<dbReference type="OrthoDB" id="10066210at2759"/>
<keyword evidence="1" id="KW-0812">Transmembrane</keyword>
<name>A0A087T9V7_STEMI</name>
<accession>A0A087T9V7</accession>
<evidence type="ECO:0000313" key="2">
    <source>
        <dbReference type="EMBL" id="KFM61896.1"/>
    </source>
</evidence>
<keyword evidence="3" id="KW-1185">Reference proteome</keyword>
<gene>
    <name evidence="2" type="ORF">X975_26569</name>
</gene>
<reference evidence="2 3" key="1">
    <citation type="submission" date="2013-11" db="EMBL/GenBank/DDBJ databases">
        <title>Genome sequencing of Stegodyphus mimosarum.</title>
        <authorList>
            <person name="Bechsgaard J."/>
        </authorList>
    </citation>
    <scope>NUCLEOTIDE SEQUENCE [LARGE SCALE GENOMIC DNA]</scope>
</reference>
<sequence length="263" mass="29084">MQRHGALRSVQYEKFAPNQPQKRHLVGHLKVREERNVPGPLDCAEQQSSSKFADIVDTHNVVGLHTLGVPRRRIRFGPQQQGDKAGQVGMRAIESVAVGQCHLAWESMLAWGDPPPLYRWAPTLPSHSHLEAFLEPAVLALVPVVLVDRTVPVAPARVRQIPPDAPLEEGFAALARELTIVFPTGLVATHHALYMLLLTAVLVRTGRRYGLWRTAGQIGAAVSPGRNGQRRHVLRTRTHTPQHRTTSLLGHELTLTRTTTPEA</sequence>
<dbReference type="EMBL" id="KK114200">
    <property type="protein sequence ID" value="KFM61896.1"/>
    <property type="molecule type" value="Genomic_DNA"/>
</dbReference>
<organism evidence="2 3">
    <name type="scientific">Stegodyphus mimosarum</name>
    <name type="common">African social velvet spider</name>
    <dbReference type="NCBI Taxonomy" id="407821"/>
    <lineage>
        <taxon>Eukaryota</taxon>
        <taxon>Metazoa</taxon>
        <taxon>Ecdysozoa</taxon>
        <taxon>Arthropoda</taxon>
        <taxon>Chelicerata</taxon>
        <taxon>Arachnida</taxon>
        <taxon>Araneae</taxon>
        <taxon>Araneomorphae</taxon>
        <taxon>Entelegynae</taxon>
        <taxon>Eresoidea</taxon>
        <taxon>Eresidae</taxon>
        <taxon>Stegodyphus</taxon>
    </lineage>
</organism>
<keyword evidence="1" id="KW-1133">Transmembrane helix</keyword>
<dbReference type="AlphaFoldDB" id="A0A087T9V7"/>
<feature type="transmembrane region" description="Helical" evidence="1">
    <location>
        <begin position="180"/>
        <end position="203"/>
    </location>
</feature>
<proteinExistence type="predicted"/>
<protein>
    <submittedName>
        <fullName evidence="2">Uncharacterized protein</fullName>
    </submittedName>
</protein>
<evidence type="ECO:0000256" key="1">
    <source>
        <dbReference type="SAM" id="Phobius"/>
    </source>
</evidence>
<dbReference type="Proteomes" id="UP000054359">
    <property type="component" value="Unassembled WGS sequence"/>
</dbReference>